<sequence length="31" mass="3478">MECLLQGEAASGDLIGSTFLAWSLRRTDLHW</sequence>
<organism evidence="1 2">
    <name type="scientific">Rattus norvegicus</name>
    <name type="common">Rat</name>
    <dbReference type="NCBI Taxonomy" id="10116"/>
    <lineage>
        <taxon>Eukaryota</taxon>
        <taxon>Metazoa</taxon>
        <taxon>Chordata</taxon>
        <taxon>Craniata</taxon>
        <taxon>Vertebrata</taxon>
        <taxon>Euteleostomi</taxon>
        <taxon>Mammalia</taxon>
        <taxon>Eutheria</taxon>
        <taxon>Euarchontoglires</taxon>
        <taxon>Glires</taxon>
        <taxon>Rodentia</taxon>
        <taxon>Myomorpha</taxon>
        <taxon>Muroidea</taxon>
        <taxon>Muridae</taxon>
        <taxon>Murinae</taxon>
        <taxon>Rattus</taxon>
    </lineage>
</organism>
<proteinExistence type="predicted"/>
<gene>
    <name evidence="1" type="ORF">rCG_44772</name>
</gene>
<dbReference type="Proteomes" id="UP000234681">
    <property type="component" value="Chromosome 2"/>
</dbReference>
<name>A6I5C0_RAT</name>
<dbReference type="EMBL" id="CH473955">
    <property type="protein sequence ID" value="EDM10228.1"/>
    <property type="molecule type" value="Genomic_DNA"/>
</dbReference>
<accession>A6I5C0</accession>
<evidence type="ECO:0000313" key="2">
    <source>
        <dbReference type="Proteomes" id="UP000234681"/>
    </source>
</evidence>
<protein>
    <submittedName>
        <fullName evidence="1">RCG44772</fullName>
    </submittedName>
</protein>
<evidence type="ECO:0000313" key="1">
    <source>
        <dbReference type="EMBL" id="EDM10228.1"/>
    </source>
</evidence>
<reference evidence="2" key="1">
    <citation type="submission" date="2005-09" db="EMBL/GenBank/DDBJ databases">
        <authorList>
            <person name="Mural R.J."/>
            <person name="Li P.W."/>
            <person name="Adams M.D."/>
            <person name="Amanatides P.G."/>
            <person name="Baden-Tillson H."/>
            <person name="Barnstead M."/>
            <person name="Chin S.H."/>
            <person name="Dew I."/>
            <person name="Evans C.A."/>
            <person name="Ferriera S."/>
            <person name="Flanigan M."/>
            <person name="Fosler C."/>
            <person name="Glodek A."/>
            <person name="Gu Z."/>
            <person name="Holt R.A."/>
            <person name="Jennings D."/>
            <person name="Kraft C.L."/>
            <person name="Lu F."/>
            <person name="Nguyen T."/>
            <person name="Nusskern D.R."/>
            <person name="Pfannkoch C.M."/>
            <person name="Sitter C."/>
            <person name="Sutton G.G."/>
            <person name="Venter J.C."/>
            <person name="Wang Z."/>
            <person name="Woodage T."/>
            <person name="Zheng X.H."/>
            <person name="Zhong F."/>
        </authorList>
    </citation>
    <scope>NUCLEOTIDE SEQUENCE [LARGE SCALE GENOMIC DNA]</scope>
    <source>
        <strain>BN</strain>
        <strain evidence="2">Sprague-Dawley</strain>
    </source>
</reference>
<dbReference type="AlphaFoldDB" id="A6I5C0"/>